<sequence length="56" mass="6301">MAKVEGIQTCRHENLHPVIPAKAGIRFLNFGHFRQIALALNISYFNPLYPIAAPKL</sequence>
<name>C0EM20_NEIFL</name>
<protein>
    <submittedName>
        <fullName evidence="1">Uncharacterized protein</fullName>
    </submittedName>
</protein>
<reference evidence="1 2" key="1">
    <citation type="submission" date="2009-01" db="EMBL/GenBank/DDBJ databases">
        <authorList>
            <person name="Fulton L."/>
            <person name="Clifton S."/>
            <person name="Chinwalla A.T."/>
            <person name="Mitreva M."/>
            <person name="Sodergren E."/>
            <person name="Weinstock G."/>
            <person name="Clifton S."/>
            <person name="Dooling D.J."/>
            <person name="Fulton B."/>
            <person name="Minx P."/>
            <person name="Pepin K.H."/>
            <person name="Johnson M."/>
            <person name="Bhonagiri V."/>
            <person name="Nash W.E."/>
            <person name="Mardis E.R."/>
            <person name="Wilson R.K."/>
        </authorList>
    </citation>
    <scope>NUCLEOTIDE SEQUENCE [LARGE SCALE GENOMIC DNA]</scope>
    <source>
        <strain evidence="1 2">NRL30031/H210</strain>
    </source>
</reference>
<evidence type="ECO:0000313" key="1">
    <source>
        <dbReference type="EMBL" id="EEG33883.1"/>
    </source>
</evidence>
<accession>C0EM20</accession>
<dbReference type="GeneID" id="49972311"/>
<organism evidence="1 2">
    <name type="scientific">Neisseria flavescens NRL30031/H210</name>
    <dbReference type="NCBI Taxonomy" id="546264"/>
    <lineage>
        <taxon>Bacteria</taxon>
        <taxon>Pseudomonadati</taxon>
        <taxon>Pseudomonadota</taxon>
        <taxon>Betaproteobacteria</taxon>
        <taxon>Neisseriales</taxon>
        <taxon>Neisseriaceae</taxon>
        <taxon>Neisseria</taxon>
    </lineage>
</organism>
<keyword evidence="2" id="KW-1185">Reference proteome</keyword>
<dbReference type="RefSeq" id="WP_003680054.1">
    <property type="nucleotide sequence ID" value="NZ_ACEN01000025.1"/>
</dbReference>
<dbReference type="Proteomes" id="UP000004457">
    <property type="component" value="Unassembled WGS sequence"/>
</dbReference>
<gene>
    <name evidence="1" type="ORF">NEIFLAOT_00984</name>
</gene>
<dbReference type="AlphaFoldDB" id="C0EM20"/>
<evidence type="ECO:0000313" key="2">
    <source>
        <dbReference type="Proteomes" id="UP000004457"/>
    </source>
</evidence>
<dbReference type="EMBL" id="ACEN01000025">
    <property type="protein sequence ID" value="EEG33883.1"/>
    <property type="molecule type" value="Genomic_DNA"/>
</dbReference>
<proteinExistence type="predicted"/>
<comment type="caution">
    <text evidence="1">The sequence shown here is derived from an EMBL/GenBank/DDBJ whole genome shotgun (WGS) entry which is preliminary data.</text>
</comment>